<dbReference type="CDD" id="cd05907">
    <property type="entry name" value="VL_LC_FACS_like"/>
    <property type="match status" value="1"/>
</dbReference>
<comment type="caution">
    <text evidence="4">The sequence shown here is derived from an EMBL/GenBank/DDBJ whole genome shotgun (WGS) entry which is preliminary data.</text>
</comment>
<dbReference type="Pfam" id="PF23562">
    <property type="entry name" value="AMP-binding_C_3"/>
    <property type="match status" value="1"/>
</dbReference>
<gene>
    <name evidence="4" type="ORF">ATK86_6476</name>
</gene>
<dbReference type="Pfam" id="PF00501">
    <property type="entry name" value="AMP-binding"/>
    <property type="match status" value="1"/>
</dbReference>
<keyword evidence="5" id="KW-1185">Reference proteome</keyword>
<dbReference type="AlphaFoldDB" id="A0A2N3VK61"/>
<evidence type="ECO:0000313" key="4">
    <source>
        <dbReference type="EMBL" id="PKV81993.1"/>
    </source>
</evidence>
<dbReference type="PROSITE" id="PS00455">
    <property type="entry name" value="AMP_BINDING"/>
    <property type="match status" value="1"/>
</dbReference>
<reference evidence="4 5" key="1">
    <citation type="submission" date="2017-12" db="EMBL/GenBank/DDBJ databases">
        <title>Sequencing the genomes of 1000 Actinobacteria strains.</title>
        <authorList>
            <person name="Klenk H.-P."/>
        </authorList>
    </citation>
    <scope>NUCLEOTIDE SEQUENCE [LARGE SCALE GENOMIC DNA]</scope>
    <source>
        <strain evidence="4 5">DSM 44489</strain>
    </source>
</reference>
<feature type="domain" description="AMP-dependent synthetase/ligase" evidence="3">
    <location>
        <begin position="10"/>
        <end position="403"/>
    </location>
</feature>
<accession>A0A2N3VK61</accession>
<dbReference type="Proteomes" id="UP000233766">
    <property type="component" value="Unassembled WGS sequence"/>
</dbReference>
<dbReference type="Gene3D" id="3.40.50.12780">
    <property type="entry name" value="N-terminal domain of ligase-like"/>
    <property type="match status" value="1"/>
</dbReference>
<dbReference type="InterPro" id="IPR000873">
    <property type="entry name" value="AMP-dep_synth/lig_dom"/>
</dbReference>
<dbReference type="GO" id="GO:0016020">
    <property type="term" value="C:membrane"/>
    <property type="evidence" value="ECO:0007669"/>
    <property type="project" value="TreeGrafter"/>
</dbReference>
<protein>
    <submittedName>
        <fullName evidence="4">Long-subunit acyl-CoA synthetase (AMP-forming)</fullName>
    </submittedName>
</protein>
<dbReference type="SUPFAM" id="SSF56801">
    <property type="entry name" value="Acetyl-CoA synthetase-like"/>
    <property type="match status" value="1"/>
</dbReference>
<dbReference type="OrthoDB" id="9803968at2"/>
<keyword evidence="1" id="KW-0547">Nucleotide-binding</keyword>
<name>A0A2N3VK61_9NOCA</name>
<evidence type="ECO:0000313" key="5">
    <source>
        <dbReference type="Proteomes" id="UP000233766"/>
    </source>
</evidence>
<sequence length="579" mass="62120">MTDRTFPEAFQQTAATYPDAVALRTPGDTVSYTWREYAEAVRRIAGGLAGLGVRRGDTVAAMLANRPEFNLQEAAASHLGATTFSIYNTSSVDQVRYLLEHSGAKVVITERQFAGKLEESGSPVEHILVIEDGDLDRLEPAPDFDFEATWRAVEPDDVLCLIYTSGTTGPPKGVEHTHRTMFANVETLLTVCPSGPGDRFLSFLPSAHIADRTLSQYIPITTGAQVTDLADFTQLAAALADTLPHGWAAVPRVWQKIKGGIETKLANDVTGVEQKLAYWAIGTGTRVAERRLSGTPVSTVLRVQYKLADALVLSKLRAALGLGELRWALTGGAATPPDVRTFLMGLGLPISEGWGMSEYAVLVSTTPDQVRYGSIGKFLPGVEGKLAEDGEVLMRGAGLMRGYRNDPEKTAEAIIDGWLHTGDIATLDAEGYLAIVDRKKDLIINAGGKNMSPANIEGAIVPNSPLIGTVVAIGDGAPYNVALIVLDPDAAAEFAEQNGLDADPAVLAKDERVRAVVQEAVDTGNARLSRVEQVKKFAIMPTYWEPGTEELTPTMKVKRKSVSVKYAAAIAALYSGDQE</sequence>
<dbReference type="PANTHER" id="PTHR43272">
    <property type="entry name" value="LONG-CHAIN-FATTY-ACID--COA LIGASE"/>
    <property type="match status" value="1"/>
</dbReference>
<evidence type="ECO:0000259" key="3">
    <source>
        <dbReference type="Pfam" id="PF00501"/>
    </source>
</evidence>
<evidence type="ECO:0000256" key="1">
    <source>
        <dbReference type="ARBA" id="ARBA00022741"/>
    </source>
</evidence>
<dbReference type="RefSeq" id="WP_101467623.1">
    <property type="nucleotide sequence ID" value="NZ_PJMW01000002.1"/>
</dbReference>
<proteinExistence type="predicted"/>
<keyword evidence="2" id="KW-0067">ATP-binding</keyword>
<dbReference type="GO" id="GO:0004467">
    <property type="term" value="F:long-chain fatty acid-CoA ligase activity"/>
    <property type="evidence" value="ECO:0007669"/>
    <property type="project" value="TreeGrafter"/>
</dbReference>
<dbReference type="PANTHER" id="PTHR43272:SF33">
    <property type="entry name" value="AMP-BINDING DOMAIN-CONTAINING PROTEIN-RELATED"/>
    <property type="match status" value="1"/>
</dbReference>
<organism evidence="4 5">
    <name type="scientific">Nocardia fluminea</name>
    <dbReference type="NCBI Taxonomy" id="134984"/>
    <lineage>
        <taxon>Bacteria</taxon>
        <taxon>Bacillati</taxon>
        <taxon>Actinomycetota</taxon>
        <taxon>Actinomycetes</taxon>
        <taxon>Mycobacteriales</taxon>
        <taxon>Nocardiaceae</taxon>
        <taxon>Nocardia</taxon>
    </lineage>
</organism>
<dbReference type="EMBL" id="PJMW01000002">
    <property type="protein sequence ID" value="PKV81993.1"/>
    <property type="molecule type" value="Genomic_DNA"/>
</dbReference>
<dbReference type="GO" id="GO:0005524">
    <property type="term" value="F:ATP binding"/>
    <property type="evidence" value="ECO:0007669"/>
    <property type="project" value="UniProtKB-KW"/>
</dbReference>
<dbReference type="InterPro" id="IPR042099">
    <property type="entry name" value="ANL_N_sf"/>
</dbReference>
<dbReference type="InterPro" id="IPR020845">
    <property type="entry name" value="AMP-binding_CS"/>
</dbReference>
<evidence type="ECO:0000256" key="2">
    <source>
        <dbReference type="ARBA" id="ARBA00022840"/>
    </source>
</evidence>